<gene>
    <name evidence="2" type="ORF">C8N25_14217</name>
</gene>
<reference evidence="2 3" key="1">
    <citation type="submission" date="2018-08" db="EMBL/GenBank/DDBJ databases">
        <title>Genomic Encyclopedia of Archaeal and Bacterial Type Strains, Phase II (KMG-II): from individual species to whole genera.</title>
        <authorList>
            <person name="Goeker M."/>
        </authorList>
    </citation>
    <scope>NUCLEOTIDE SEQUENCE [LARGE SCALE GENOMIC DNA]</scope>
    <source>
        <strain evidence="2 3">DSM 15986</strain>
    </source>
</reference>
<organism evidence="2 3">
    <name type="scientific">Algoriphagus antarcticus</name>
    <dbReference type="NCBI Taxonomy" id="238540"/>
    <lineage>
        <taxon>Bacteria</taxon>
        <taxon>Pseudomonadati</taxon>
        <taxon>Bacteroidota</taxon>
        <taxon>Cytophagia</taxon>
        <taxon>Cytophagales</taxon>
        <taxon>Cyclobacteriaceae</taxon>
        <taxon>Algoriphagus</taxon>
    </lineage>
</organism>
<keyword evidence="1" id="KW-0732">Signal</keyword>
<dbReference type="AlphaFoldDB" id="A0A3E0D611"/>
<dbReference type="Proteomes" id="UP000256405">
    <property type="component" value="Unassembled WGS sequence"/>
</dbReference>
<feature type="signal peptide" evidence="1">
    <location>
        <begin position="1"/>
        <end position="20"/>
    </location>
</feature>
<protein>
    <submittedName>
        <fullName evidence="2">Uncharacterized protein</fullName>
    </submittedName>
</protein>
<evidence type="ECO:0000256" key="1">
    <source>
        <dbReference type="SAM" id="SignalP"/>
    </source>
</evidence>
<comment type="caution">
    <text evidence="2">The sequence shown here is derived from an EMBL/GenBank/DDBJ whole genome shotgun (WGS) entry which is preliminary data.</text>
</comment>
<sequence>MKRSFLAFSLIFWAIPFTFSQSTENFPPPEKSPEVFAKRAFEKITIDGKLDEADWDSAKLRPGRKFLHIYRKGTKVEIGRFCFL</sequence>
<feature type="chain" id="PRO_5017791166" evidence="1">
    <location>
        <begin position="21"/>
        <end position="84"/>
    </location>
</feature>
<accession>A0A3E0D611</accession>
<evidence type="ECO:0000313" key="2">
    <source>
        <dbReference type="EMBL" id="REG77545.1"/>
    </source>
</evidence>
<name>A0A3E0D611_9BACT</name>
<proteinExistence type="predicted"/>
<keyword evidence="3" id="KW-1185">Reference proteome</keyword>
<dbReference type="RefSeq" id="WP_086543910.1">
    <property type="nucleotide sequence ID" value="NZ_MSSW01000099.1"/>
</dbReference>
<dbReference type="EMBL" id="QUNF01000042">
    <property type="protein sequence ID" value="REG77545.1"/>
    <property type="molecule type" value="Genomic_DNA"/>
</dbReference>
<evidence type="ECO:0000313" key="3">
    <source>
        <dbReference type="Proteomes" id="UP000256405"/>
    </source>
</evidence>